<dbReference type="AlphaFoldDB" id="A0A150IVG5"/>
<evidence type="ECO:0000313" key="2">
    <source>
        <dbReference type="Proteomes" id="UP000075398"/>
    </source>
</evidence>
<sequence length="79" mass="9539">MVYIVIYEWDELNNDDGKTFYKHLKFPSYYMFEKSEKIRKNWLKTGYNFTPEKLFEEFVNLGVAFEDINVSACVDLYAE</sequence>
<dbReference type="EMBL" id="LNGC01000114">
    <property type="protein sequence ID" value="KYC48976.1"/>
    <property type="molecule type" value="Genomic_DNA"/>
</dbReference>
<accession>A0A150IVG5</accession>
<gene>
    <name evidence="1" type="ORF">AMQ22_01769</name>
</gene>
<dbReference type="Proteomes" id="UP000075398">
    <property type="component" value="Unassembled WGS sequence"/>
</dbReference>
<name>A0A150IVG5_9EURY</name>
<reference evidence="1 2" key="1">
    <citation type="journal article" date="2016" name="ISME J.">
        <title>Chasing the elusive Euryarchaeota class WSA2: genomes reveal a uniquely fastidious methyl-reducing methanogen.</title>
        <authorList>
            <person name="Nobu M.K."/>
            <person name="Narihiro T."/>
            <person name="Kuroda K."/>
            <person name="Mei R."/>
            <person name="Liu W.T."/>
        </authorList>
    </citation>
    <scope>NUCLEOTIDE SEQUENCE [LARGE SCALE GENOMIC DNA]</scope>
    <source>
        <strain evidence="1">U1lsi0528_Bin055</strain>
    </source>
</reference>
<proteinExistence type="predicted"/>
<organism evidence="1 2">
    <name type="scientific">Candidatus Methanofastidiosum methylothiophilum</name>
    <dbReference type="NCBI Taxonomy" id="1705564"/>
    <lineage>
        <taxon>Archaea</taxon>
        <taxon>Methanobacteriati</taxon>
        <taxon>Methanobacteriota</taxon>
        <taxon>Stenosarchaea group</taxon>
        <taxon>Candidatus Methanofastidiosia</taxon>
        <taxon>Candidatus Methanofastidiosales</taxon>
        <taxon>Candidatus Methanofastidiosaceae</taxon>
        <taxon>Candidatus Methanofastidiosum</taxon>
    </lineage>
</organism>
<evidence type="ECO:0000313" key="1">
    <source>
        <dbReference type="EMBL" id="KYC48976.1"/>
    </source>
</evidence>
<comment type="caution">
    <text evidence="1">The sequence shown here is derived from an EMBL/GenBank/DDBJ whole genome shotgun (WGS) entry which is preliminary data.</text>
</comment>
<protein>
    <submittedName>
        <fullName evidence="1">Uncharacterized protein</fullName>
    </submittedName>
</protein>